<dbReference type="NCBIfam" id="TIGR00099">
    <property type="entry name" value="Cof-subfamily"/>
    <property type="match status" value="1"/>
</dbReference>
<dbReference type="InterPro" id="IPR006379">
    <property type="entry name" value="HAD-SF_hydro_IIB"/>
</dbReference>
<dbReference type="SFLD" id="SFLDS00003">
    <property type="entry name" value="Haloacid_Dehalogenase"/>
    <property type="match status" value="1"/>
</dbReference>
<dbReference type="InterPro" id="IPR036412">
    <property type="entry name" value="HAD-like_sf"/>
</dbReference>
<dbReference type="PANTHER" id="PTHR10000">
    <property type="entry name" value="PHOSPHOSERINE PHOSPHATASE"/>
    <property type="match status" value="1"/>
</dbReference>
<dbReference type="NCBIfam" id="TIGR01484">
    <property type="entry name" value="HAD-SF-IIB"/>
    <property type="match status" value="1"/>
</dbReference>
<dbReference type="Proteomes" id="UP000617402">
    <property type="component" value="Unassembled WGS sequence"/>
</dbReference>
<evidence type="ECO:0000313" key="1">
    <source>
        <dbReference type="EMBL" id="MBC9784276.1"/>
    </source>
</evidence>
<dbReference type="SUPFAM" id="SSF56784">
    <property type="entry name" value="HAD-like"/>
    <property type="match status" value="1"/>
</dbReference>
<name>A0ABR7T0R1_HELCL</name>
<dbReference type="Pfam" id="PF08282">
    <property type="entry name" value="Hydrolase_3"/>
    <property type="match status" value="1"/>
</dbReference>
<dbReference type="PANTHER" id="PTHR10000:SF8">
    <property type="entry name" value="HAD SUPERFAMILY HYDROLASE-LIKE, TYPE 3"/>
    <property type="match status" value="1"/>
</dbReference>
<reference evidence="1 2" key="1">
    <citation type="submission" date="2020-07" db="EMBL/GenBank/DDBJ databases">
        <title>Draft whole-genome sequence of Heliobacterium chlorum DSM 3682, type strain.</title>
        <authorList>
            <person name="Kyndt J.A."/>
            <person name="Meyer T.E."/>
            <person name="Imhoff J.F."/>
        </authorList>
    </citation>
    <scope>NUCLEOTIDE SEQUENCE [LARGE SCALE GENOMIC DNA]</scope>
    <source>
        <strain evidence="1 2">DSM 3682</strain>
    </source>
</reference>
<dbReference type="SFLD" id="SFLDG01144">
    <property type="entry name" value="C2.B.4:_PGP_Like"/>
    <property type="match status" value="1"/>
</dbReference>
<dbReference type="Gene3D" id="3.30.1240.10">
    <property type="match status" value="1"/>
</dbReference>
<dbReference type="RefSeq" id="WP_188039396.1">
    <property type="nucleotide sequence ID" value="NZ_JACVHF010000005.1"/>
</dbReference>
<accession>A0ABR7T0R1</accession>
<organism evidence="1 2">
    <name type="scientific">Heliobacterium chlorum</name>
    <dbReference type="NCBI Taxonomy" id="2698"/>
    <lineage>
        <taxon>Bacteria</taxon>
        <taxon>Bacillati</taxon>
        <taxon>Bacillota</taxon>
        <taxon>Clostridia</taxon>
        <taxon>Eubacteriales</taxon>
        <taxon>Heliobacteriaceae</taxon>
        <taxon>Heliobacterium</taxon>
    </lineage>
</organism>
<gene>
    <name evidence="1" type="ORF">H1S01_07100</name>
</gene>
<dbReference type="InterPro" id="IPR023214">
    <property type="entry name" value="HAD_sf"/>
</dbReference>
<dbReference type="EMBL" id="JACVHF010000005">
    <property type="protein sequence ID" value="MBC9784276.1"/>
    <property type="molecule type" value="Genomic_DNA"/>
</dbReference>
<sequence>MPNIRLVAIDMDDTLLTPDLQVAPAVRIAIEEAQRRGVLVTLATGRMFRAAIPFARQLGIDLPLIVYQGAMVKEAGNDELLYHVPVPPEPAREIIELLKNENLHVNLYIDDHLHMEKIDPEAFGYIGLAKVPVTLTKDHGALLEKGSTTKILAIGDPDHLTTVEEQARQKWGEELYITRSKPYYLEFMNCKAGKGSALAFLADRLQIPREATMAIGDSYNDLDLLEYAGIGVAMGNGVEEAKAVADWVTTTNEDDGVAVALRRWVFGE</sequence>
<proteinExistence type="predicted"/>
<dbReference type="PROSITE" id="PS01229">
    <property type="entry name" value="COF_2"/>
    <property type="match status" value="1"/>
</dbReference>
<evidence type="ECO:0000313" key="2">
    <source>
        <dbReference type="Proteomes" id="UP000617402"/>
    </source>
</evidence>
<dbReference type="SFLD" id="SFLDG01140">
    <property type="entry name" value="C2.B:_Phosphomannomutase_and_P"/>
    <property type="match status" value="1"/>
</dbReference>
<protein>
    <submittedName>
        <fullName evidence="1">HAD family phosphatase</fullName>
    </submittedName>
</protein>
<dbReference type="InterPro" id="IPR000150">
    <property type="entry name" value="Cof"/>
</dbReference>
<keyword evidence="2" id="KW-1185">Reference proteome</keyword>
<dbReference type="CDD" id="cd07516">
    <property type="entry name" value="HAD_Pase"/>
    <property type="match status" value="1"/>
</dbReference>
<dbReference type="Gene3D" id="3.40.50.1000">
    <property type="entry name" value="HAD superfamily/HAD-like"/>
    <property type="match status" value="1"/>
</dbReference>
<comment type="caution">
    <text evidence="1">The sequence shown here is derived from an EMBL/GenBank/DDBJ whole genome shotgun (WGS) entry which is preliminary data.</text>
</comment>